<keyword evidence="2" id="KW-1185">Reference proteome</keyword>
<comment type="caution">
    <text evidence="1">The sequence shown here is derived from an EMBL/GenBank/DDBJ whole genome shotgun (WGS) entry which is preliminary data.</text>
</comment>
<name>A0AAD9NXY4_RIDPI</name>
<accession>A0AAD9NXY4</accession>
<organism evidence="1 2">
    <name type="scientific">Ridgeia piscesae</name>
    <name type="common">Tubeworm</name>
    <dbReference type="NCBI Taxonomy" id="27915"/>
    <lineage>
        <taxon>Eukaryota</taxon>
        <taxon>Metazoa</taxon>
        <taxon>Spiralia</taxon>
        <taxon>Lophotrochozoa</taxon>
        <taxon>Annelida</taxon>
        <taxon>Polychaeta</taxon>
        <taxon>Sedentaria</taxon>
        <taxon>Canalipalpata</taxon>
        <taxon>Sabellida</taxon>
        <taxon>Siboglinidae</taxon>
        <taxon>Ridgeia</taxon>
    </lineage>
</organism>
<gene>
    <name evidence="1" type="ORF">NP493_262g00020</name>
</gene>
<protein>
    <submittedName>
        <fullName evidence="1">Uncharacterized protein</fullName>
    </submittedName>
</protein>
<evidence type="ECO:0000313" key="1">
    <source>
        <dbReference type="EMBL" id="KAK2184500.1"/>
    </source>
</evidence>
<proteinExistence type="predicted"/>
<dbReference type="Proteomes" id="UP001209878">
    <property type="component" value="Unassembled WGS sequence"/>
</dbReference>
<evidence type="ECO:0000313" key="2">
    <source>
        <dbReference type="Proteomes" id="UP001209878"/>
    </source>
</evidence>
<dbReference type="PANTHER" id="PTHR33332">
    <property type="entry name" value="REVERSE TRANSCRIPTASE DOMAIN-CONTAINING PROTEIN"/>
    <property type="match status" value="1"/>
</dbReference>
<dbReference type="EMBL" id="JAODUO010000263">
    <property type="protein sequence ID" value="KAK2184500.1"/>
    <property type="molecule type" value="Genomic_DNA"/>
</dbReference>
<sequence length="196" mass="22721">MKNSKLKQNADKTEFLIISTSTQRTKLDGFFPIHILSQSITPAASVLNIGVTFEENLNFKQHISKTCRCWFHHIRDLRRIRWLISLSVAKTIATALVSSRLDYRNALLYNIILQTNQDVAKRQRVQNCLARVVTRSPRFSRSLRLLKSLHWLPVHYRFIFKICTIAYQALSCIYTTSISKFNANSSKKFQTATLNQ</sequence>
<dbReference type="AlphaFoldDB" id="A0AAD9NXY4"/>
<reference evidence="1" key="1">
    <citation type="journal article" date="2023" name="Mol. Biol. Evol.">
        <title>Third-Generation Sequencing Reveals the Adaptive Role of the Epigenome in Three Deep-Sea Polychaetes.</title>
        <authorList>
            <person name="Perez M."/>
            <person name="Aroh O."/>
            <person name="Sun Y."/>
            <person name="Lan Y."/>
            <person name="Juniper S.K."/>
            <person name="Young C.R."/>
            <person name="Angers B."/>
            <person name="Qian P.Y."/>
        </authorList>
    </citation>
    <scope>NUCLEOTIDE SEQUENCE</scope>
    <source>
        <strain evidence="1">R07B-5</strain>
    </source>
</reference>